<dbReference type="InParanoid" id="D0NTE6"/>
<proteinExistence type="predicted"/>
<reference evidence="2" key="1">
    <citation type="journal article" date="2009" name="Nature">
        <title>Genome sequence and analysis of the Irish potato famine pathogen Phytophthora infestans.</title>
        <authorList>
            <consortium name="The Broad Institute Genome Sequencing Platform"/>
            <person name="Haas B.J."/>
            <person name="Kamoun S."/>
            <person name="Zody M.C."/>
            <person name="Jiang R.H."/>
            <person name="Handsaker R.E."/>
            <person name="Cano L.M."/>
            <person name="Grabherr M."/>
            <person name="Kodira C.D."/>
            <person name="Raffaele S."/>
            <person name="Torto-Alalibo T."/>
            <person name="Bozkurt T.O."/>
            <person name="Ah-Fong A.M."/>
            <person name="Alvarado L."/>
            <person name="Anderson V.L."/>
            <person name="Armstrong M.R."/>
            <person name="Avrova A."/>
            <person name="Baxter L."/>
            <person name="Beynon J."/>
            <person name="Boevink P.C."/>
            <person name="Bollmann S.R."/>
            <person name="Bos J.I."/>
            <person name="Bulone V."/>
            <person name="Cai G."/>
            <person name="Cakir C."/>
            <person name="Carrington J.C."/>
            <person name="Chawner M."/>
            <person name="Conti L."/>
            <person name="Costanzo S."/>
            <person name="Ewan R."/>
            <person name="Fahlgren N."/>
            <person name="Fischbach M.A."/>
            <person name="Fugelstad J."/>
            <person name="Gilroy E.M."/>
            <person name="Gnerre S."/>
            <person name="Green P.J."/>
            <person name="Grenville-Briggs L.J."/>
            <person name="Griffith J."/>
            <person name="Grunwald N.J."/>
            <person name="Horn K."/>
            <person name="Horner N.R."/>
            <person name="Hu C.H."/>
            <person name="Huitema E."/>
            <person name="Jeong D.H."/>
            <person name="Jones A.M."/>
            <person name="Jones J.D."/>
            <person name="Jones R.W."/>
            <person name="Karlsson E.K."/>
            <person name="Kunjeti S.G."/>
            <person name="Lamour K."/>
            <person name="Liu Z."/>
            <person name="Ma L."/>
            <person name="Maclean D."/>
            <person name="Chibucos M.C."/>
            <person name="McDonald H."/>
            <person name="McWalters J."/>
            <person name="Meijer H.J."/>
            <person name="Morgan W."/>
            <person name="Morris P.F."/>
            <person name="Munro C.A."/>
            <person name="O'Neill K."/>
            <person name="Ospina-Giraldo M."/>
            <person name="Pinzon A."/>
            <person name="Pritchard L."/>
            <person name="Ramsahoye B."/>
            <person name="Ren Q."/>
            <person name="Restrepo S."/>
            <person name="Roy S."/>
            <person name="Sadanandom A."/>
            <person name="Savidor A."/>
            <person name="Schornack S."/>
            <person name="Schwartz D.C."/>
            <person name="Schumann U.D."/>
            <person name="Schwessinger B."/>
            <person name="Seyer L."/>
            <person name="Sharpe T."/>
            <person name="Silvar C."/>
            <person name="Song J."/>
            <person name="Studholme D.J."/>
            <person name="Sykes S."/>
            <person name="Thines M."/>
            <person name="van de Vondervoort P.J."/>
            <person name="Phuntumart V."/>
            <person name="Wawra S."/>
            <person name="Weide R."/>
            <person name="Win J."/>
            <person name="Young C."/>
            <person name="Zhou S."/>
            <person name="Fry W."/>
            <person name="Meyers B.C."/>
            <person name="van West P."/>
            <person name="Ristaino J."/>
            <person name="Govers F."/>
            <person name="Birch P.R."/>
            <person name="Whisson S.C."/>
            <person name="Judelson H.S."/>
            <person name="Nusbaum C."/>
        </authorList>
    </citation>
    <scope>NUCLEOTIDE SEQUENCE [LARGE SCALE GENOMIC DNA]</scope>
    <source>
        <strain evidence="2">T30-4</strain>
    </source>
</reference>
<dbReference type="KEGG" id="pif:PITG_16222"/>
<protein>
    <submittedName>
        <fullName evidence="1">Uncharacterized protein</fullName>
    </submittedName>
</protein>
<dbReference type="OrthoDB" id="151517at2759"/>
<dbReference type="EMBL" id="DS028160">
    <property type="protein sequence ID" value="EEY64897.1"/>
    <property type="molecule type" value="Genomic_DNA"/>
</dbReference>
<dbReference type="eggNOG" id="ENOG502RRY2">
    <property type="taxonomic scope" value="Eukaryota"/>
</dbReference>
<dbReference type="AlphaFoldDB" id="D0NTE6"/>
<accession>D0NTE6</accession>
<dbReference type="GeneID" id="9465391"/>
<dbReference type="VEuPathDB" id="FungiDB:PITG_16222"/>
<gene>
    <name evidence="1" type="ORF">PITG_16222</name>
</gene>
<evidence type="ECO:0000313" key="1">
    <source>
        <dbReference type="EMBL" id="EEY64897.1"/>
    </source>
</evidence>
<dbReference type="Proteomes" id="UP000006643">
    <property type="component" value="Unassembled WGS sequence"/>
</dbReference>
<organism evidence="1 2">
    <name type="scientific">Phytophthora infestans (strain T30-4)</name>
    <name type="common">Potato late blight agent</name>
    <dbReference type="NCBI Taxonomy" id="403677"/>
    <lineage>
        <taxon>Eukaryota</taxon>
        <taxon>Sar</taxon>
        <taxon>Stramenopiles</taxon>
        <taxon>Oomycota</taxon>
        <taxon>Peronosporomycetes</taxon>
        <taxon>Peronosporales</taxon>
        <taxon>Peronosporaceae</taxon>
        <taxon>Phytophthora</taxon>
    </lineage>
</organism>
<name>D0NTE6_PHYIT</name>
<evidence type="ECO:0000313" key="2">
    <source>
        <dbReference type="Proteomes" id="UP000006643"/>
    </source>
</evidence>
<sequence>MLNATSWFFAIKGDQRALRWLIEVYLPDHREQTYWNCVEMCGALDYSHDETTGNTTAVRWLYNECHAPAEYALLDAQKEEHWETARWILVNCDLAVRRVEWDRAAASGALSLLNFKWTPGYGKMATL</sequence>
<dbReference type="RefSeq" id="XP_002897627.1">
    <property type="nucleotide sequence ID" value="XM_002897581.1"/>
</dbReference>
<keyword evidence="2" id="KW-1185">Reference proteome</keyword>
<dbReference type="HOGENOM" id="CLU_1974880_0_0_1"/>